<sequence length="797" mass="88944">MGDVWRLVRCGEDSRVIVLDRDNVVIGRNVELKYRIDAGNISRQHACFRSSSDGTLEVTDLRSHNGVFVNGEKITPAMPVPLREGDVIGFGKPAPCAEDVFVFTLKKNSAPVAPSNGLPDVSSSAILLSDDDDDVMVTEVVPANRRLAASARSASREESPDSSTSLPLAEDACPPVKNLASVLTKLPLSDFVSNQESSSKDDEADQDDIEQNEVESAQENRGALHNDGSQEVQFSQNDVIIILSDSEDEDSKLIDFKIKEEPEVEESIGNDVEDTMPWVSRCLDDLPGEGNVEPAPSLGEDKELEKRLVWNDPEPEETTSADQGQPEDDFFPELSQNFYDEPPVPAKKMKTSSTVVAGRSSSLSSSVRCQPNYADRLPGSPKKKGSLRDKLMKTMKHRVPMAGGGSAVQKKRGEMLQKPSSGVGGEESSKKSHYKERFQSRTVHLLNTQESLDAATSALKKRHSRSVRPLNTVQAVSVKARSSDGSSETARQSSPSLEVQATVPVLANSSKGETSPQEEPCFAVPAFKQALRISRVAKRPPVDAAVAHAEDEVPPAPPLVPLPVDQLPEPMDIELTERKTRVRFHIEHTSNKTDEQRAEFAARVRASLKRKRLDKIQKCKANLDVFILNILNWKVQWLKEQLESLVLPPLVDMQKFRRKRTMYSNLEEYKMISYYFLCVEIWQHIFHDWRDFFSRTSRMIYNSAVVRHVCPPGELMILTCVVVATPQQMQKFLYPIEGHLVRLDLRIQDKRSAAMPVFGFVMEHKFLKDPRTHKTALPKLLENVYTDGCTPITLKIQ</sequence>
<dbReference type="InterPro" id="IPR050923">
    <property type="entry name" value="Cell_Proc_Reg/RNA_Proc"/>
</dbReference>
<dbReference type="PROSITE" id="PS50006">
    <property type="entry name" value="FHA_DOMAIN"/>
    <property type="match status" value="1"/>
</dbReference>
<accession>A0AAQ4DS02</accession>
<feature type="region of interest" description="Disordered" evidence="1">
    <location>
        <begin position="147"/>
        <end position="171"/>
    </location>
</feature>
<feature type="region of interest" description="Disordered" evidence="1">
    <location>
        <begin position="281"/>
        <end position="498"/>
    </location>
</feature>
<dbReference type="EMBL" id="JARKHS020027577">
    <property type="protein sequence ID" value="KAK8765242.1"/>
    <property type="molecule type" value="Genomic_DNA"/>
</dbReference>
<evidence type="ECO:0000259" key="2">
    <source>
        <dbReference type="PROSITE" id="PS50006"/>
    </source>
</evidence>
<dbReference type="PANTHER" id="PTHR23308">
    <property type="entry name" value="NUCLEAR INHIBITOR OF PROTEIN PHOSPHATASE-1"/>
    <property type="match status" value="1"/>
</dbReference>
<evidence type="ECO:0000313" key="3">
    <source>
        <dbReference type="EMBL" id="KAK8765242.1"/>
    </source>
</evidence>
<dbReference type="SMART" id="SM00240">
    <property type="entry name" value="FHA"/>
    <property type="match status" value="1"/>
</dbReference>
<dbReference type="InterPro" id="IPR008984">
    <property type="entry name" value="SMAD_FHA_dom_sf"/>
</dbReference>
<dbReference type="InterPro" id="IPR000253">
    <property type="entry name" value="FHA_dom"/>
</dbReference>
<proteinExistence type="predicted"/>
<feature type="compositionally biased region" description="Acidic residues" evidence="1">
    <location>
        <begin position="202"/>
        <end position="213"/>
    </location>
</feature>
<feature type="compositionally biased region" description="Polar residues" evidence="1">
    <location>
        <begin position="440"/>
        <end position="451"/>
    </location>
</feature>
<dbReference type="SUPFAM" id="SSF49879">
    <property type="entry name" value="SMAD/FHA domain"/>
    <property type="match status" value="1"/>
</dbReference>
<gene>
    <name evidence="3" type="ORF">V5799_032148</name>
</gene>
<feature type="domain" description="FHA" evidence="2">
    <location>
        <begin position="24"/>
        <end position="74"/>
    </location>
</feature>
<protein>
    <recommendedName>
        <fullName evidence="2">FHA domain-containing protein</fullName>
    </recommendedName>
</protein>
<feature type="compositionally biased region" description="Polar residues" evidence="1">
    <location>
        <begin position="483"/>
        <end position="498"/>
    </location>
</feature>
<feature type="compositionally biased region" description="Acidic residues" evidence="1">
    <location>
        <begin position="313"/>
        <end position="331"/>
    </location>
</feature>
<evidence type="ECO:0000313" key="4">
    <source>
        <dbReference type="Proteomes" id="UP001321473"/>
    </source>
</evidence>
<evidence type="ECO:0000256" key="1">
    <source>
        <dbReference type="SAM" id="MobiDB-lite"/>
    </source>
</evidence>
<reference evidence="3 4" key="1">
    <citation type="journal article" date="2023" name="Arcadia Sci">
        <title>De novo assembly of a long-read Amblyomma americanum tick genome.</title>
        <authorList>
            <person name="Chou S."/>
            <person name="Poskanzer K.E."/>
            <person name="Rollins M."/>
            <person name="Thuy-Boun P.S."/>
        </authorList>
    </citation>
    <scope>NUCLEOTIDE SEQUENCE [LARGE SCALE GENOMIC DNA]</scope>
    <source>
        <strain evidence="3">F_SG_1</strain>
        <tissue evidence="3">Salivary glands</tissue>
    </source>
</reference>
<feature type="non-terminal residue" evidence="3">
    <location>
        <position position="797"/>
    </location>
</feature>
<feature type="region of interest" description="Disordered" evidence="1">
    <location>
        <begin position="193"/>
        <end position="231"/>
    </location>
</feature>
<feature type="compositionally biased region" description="Low complexity" evidence="1">
    <location>
        <begin position="352"/>
        <end position="367"/>
    </location>
</feature>
<dbReference type="Gene3D" id="2.60.200.20">
    <property type="match status" value="1"/>
</dbReference>
<dbReference type="Proteomes" id="UP001321473">
    <property type="component" value="Unassembled WGS sequence"/>
</dbReference>
<keyword evidence="4" id="KW-1185">Reference proteome</keyword>
<name>A0AAQ4DS02_AMBAM</name>
<comment type="caution">
    <text evidence="3">The sequence shown here is derived from an EMBL/GenBank/DDBJ whole genome shotgun (WGS) entry which is preliminary data.</text>
</comment>
<dbReference type="AlphaFoldDB" id="A0AAQ4DS02"/>
<organism evidence="3 4">
    <name type="scientific">Amblyomma americanum</name>
    <name type="common">Lone star tick</name>
    <dbReference type="NCBI Taxonomy" id="6943"/>
    <lineage>
        <taxon>Eukaryota</taxon>
        <taxon>Metazoa</taxon>
        <taxon>Ecdysozoa</taxon>
        <taxon>Arthropoda</taxon>
        <taxon>Chelicerata</taxon>
        <taxon>Arachnida</taxon>
        <taxon>Acari</taxon>
        <taxon>Parasitiformes</taxon>
        <taxon>Ixodida</taxon>
        <taxon>Ixodoidea</taxon>
        <taxon>Ixodidae</taxon>
        <taxon>Amblyomminae</taxon>
        <taxon>Amblyomma</taxon>
    </lineage>
</organism>
<dbReference type="Pfam" id="PF00498">
    <property type="entry name" value="FHA"/>
    <property type="match status" value="1"/>
</dbReference>
<feature type="compositionally biased region" description="Basic and acidic residues" evidence="1">
    <location>
        <begin position="299"/>
        <end position="309"/>
    </location>
</feature>
<feature type="compositionally biased region" description="Basic and acidic residues" evidence="1">
    <location>
        <begin position="427"/>
        <end position="439"/>
    </location>
</feature>